<proteinExistence type="inferred from homology"/>
<dbReference type="Pfam" id="PF00435">
    <property type="entry name" value="Spectrin"/>
    <property type="match status" value="1"/>
</dbReference>
<evidence type="ECO:0000313" key="13">
    <source>
        <dbReference type="Proteomes" id="UP000264800"/>
    </source>
</evidence>
<keyword evidence="9" id="KW-0175">Coiled coil</keyword>
<dbReference type="InterPro" id="IPR052403">
    <property type="entry name" value="LINC-complex_assoc"/>
</dbReference>
<keyword evidence="4 10" id="KW-1133">Transmembrane helix</keyword>
<feature type="coiled-coil region" evidence="9">
    <location>
        <begin position="332"/>
        <end position="359"/>
    </location>
</feature>
<dbReference type="Ensembl" id="ENSKMAT00000001800.1">
    <property type="protein sequence ID" value="ENSKMAP00000001754.1"/>
    <property type="gene ID" value="ENSKMAG00000001344.1"/>
</dbReference>
<evidence type="ECO:0000256" key="3">
    <source>
        <dbReference type="ARBA" id="ARBA00022737"/>
    </source>
</evidence>
<dbReference type="Proteomes" id="UP000264800">
    <property type="component" value="Unplaced"/>
</dbReference>
<dbReference type="SMART" id="SM01249">
    <property type="entry name" value="KASH"/>
    <property type="match status" value="1"/>
</dbReference>
<evidence type="ECO:0000259" key="11">
    <source>
        <dbReference type="PROSITE" id="PS51049"/>
    </source>
</evidence>
<evidence type="ECO:0000256" key="4">
    <source>
        <dbReference type="ARBA" id="ARBA00022989"/>
    </source>
</evidence>
<dbReference type="InterPro" id="IPR018159">
    <property type="entry name" value="Spectrin/alpha-actinin"/>
</dbReference>
<feature type="coiled-coil region" evidence="9">
    <location>
        <begin position="153"/>
        <end position="180"/>
    </location>
</feature>
<protein>
    <submittedName>
        <fullName evidence="12">Spectrin repeat containing, nuclear envelope family member 3</fullName>
    </submittedName>
</protein>
<evidence type="ECO:0000313" key="12">
    <source>
        <dbReference type="Ensembl" id="ENSKMAP00000001754.1"/>
    </source>
</evidence>
<dbReference type="Gene3D" id="1.20.58.60">
    <property type="match status" value="3"/>
</dbReference>
<evidence type="ECO:0000256" key="10">
    <source>
        <dbReference type="SAM" id="Phobius"/>
    </source>
</evidence>
<dbReference type="Pfam" id="PF25803">
    <property type="entry name" value="Spectrin_SYNE1_2"/>
    <property type="match status" value="1"/>
</dbReference>
<reference evidence="12" key="2">
    <citation type="submission" date="2025-09" db="UniProtKB">
        <authorList>
            <consortium name="Ensembl"/>
        </authorList>
    </citation>
    <scope>IDENTIFICATION</scope>
</reference>
<dbReference type="Pfam" id="PF10541">
    <property type="entry name" value="KASH"/>
    <property type="match status" value="1"/>
</dbReference>
<dbReference type="InterPro" id="IPR057933">
    <property type="entry name" value="SYNE3_dom"/>
</dbReference>
<keyword evidence="5 8" id="KW-0472">Membrane</keyword>
<evidence type="ECO:0000256" key="1">
    <source>
        <dbReference type="ARBA" id="ARBA00008619"/>
    </source>
</evidence>
<feature type="coiled-coil region" evidence="9">
    <location>
        <begin position="461"/>
        <end position="488"/>
    </location>
</feature>
<dbReference type="GeneTree" id="ENSGT00440000039367"/>
<accession>A0A3Q2ZU00</accession>
<feature type="topological domain" description="Perinuclear space" evidence="8">
    <location>
        <begin position="733"/>
        <end position="761"/>
    </location>
</feature>
<dbReference type="OMA" id="ACCLEDQ"/>
<reference evidence="12" key="1">
    <citation type="submission" date="2025-08" db="UniProtKB">
        <authorList>
            <consortium name="Ensembl"/>
        </authorList>
    </citation>
    <scope>IDENTIFICATION</scope>
</reference>
<dbReference type="PROSITE" id="PS51049">
    <property type="entry name" value="KASH"/>
    <property type="match status" value="1"/>
</dbReference>
<organism evidence="12 13">
    <name type="scientific">Kryptolebias marmoratus</name>
    <name type="common">Mangrove killifish</name>
    <name type="synonym">Rivulus marmoratus</name>
    <dbReference type="NCBI Taxonomy" id="37003"/>
    <lineage>
        <taxon>Eukaryota</taxon>
        <taxon>Metazoa</taxon>
        <taxon>Chordata</taxon>
        <taxon>Craniata</taxon>
        <taxon>Vertebrata</taxon>
        <taxon>Euteleostomi</taxon>
        <taxon>Actinopterygii</taxon>
        <taxon>Neopterygii</taxon>
        <taxon>Teleostei</taxon>
        <taxon>Neoteleostei</taxon>
        <taxon>Acanthomorphata</taxon>
        <taxon>Ovalentaria</taxon>
        <taxon>Atherinomorphae</taxon>
        <taxon>Cyprinodontiformes</taxon>
        <taxon>Rivulidae</taxon>
        <taxon>Kryptolebias</taxon>
    </lineage>
</organism>
<dbReference type="InterPro" id="IPR057932">
    <property type="entry name" value="Spectrin_SYNE1_3"/>
</dbReference>
<dbReference type="Pfam" id="PF25804">
    <property type="entry name" value="SYNE3"/>
    <property type="match status" value="1"/>
</dbReference>
<feature type="topological domain" description="Cytoplasmic" evidence="8">
    <location>
        <begin position="1"/>
        <end position="711"/>
    </location>
</feature>
<dbReference type="SMART" id="SM00150">
    <property type="entry name" value="SPEC"/>
    <property type="match status" value="3"/>
</dbReference>
<evidence type="ECO:0000256" key="7">
    <source>
        <dbReference type="ARBA" id="ARBA00046312"/>
    </source>
</evidence>
<feature type="domain" description="KASH" evidence="11">
    <location>
        <begin position="703"/>
        <end position="761"/>
    </location>
</feature>
<dbReference type="SUPFAM" id="SSF46966">
    <property type="entry name" value="Spectrin repeat"/>
    <property type="match status" value="3"/>
</dbReference>
<sequence>MTQQELQEFSDCLEAALAWMQAVQERLRANDNTQGPRDALEARLRETEKIHQSAHEGQVKMDQVLAAAENLLQSGDEELKSSTNVKLKELKSLWEETSTHIIHCHSRIEWVWLHWSEYLKAYEEFQLWLLKQRCGLDTDVELQLGPKEKLWQVDQQEVALSDIQSQVALLERLLDEAAALHSRTQDSSMNPQAQQKLQEDYDNVRDRRLSLLRKISDEHQMFNSCAQKFQFWLLSKTKELTELMNGDDTAEDKLRALKTLDDSVACEEKTLQHIEGVADAVRANTSPAGAEAVQEEAEELRLGWQRLRQGLCEAEDGLRCRLDSQSQYLTRCQKLGENIRRLREMLEGVDQELEETQDSGNCLETTEEKTLAGEESQVEQLKSQLKDLFRFSEDSHHLSDDVLAVVKEHQSVKCRANRLCSESELELRSVLQDPLLLFSQWSLSVSQVMEASSNVADFANISVLLQKIQCLLKDSAQLQERLSLLQVKGDLLDSVFGPEKSNGLQEELSTVVRRRELLHGQLLQRKCRLEGLVSRTKDFDEAYKLILSKLMVFRDRLQAADVLQPDIVAKKSQLDQLVVGGRQALAEFPEKELQVHQMDVQVQKVLNRTSRDGQVHILKDTERLKELWVSLCDLSLNLQGCFCVVLLQGLRSRVSEGQQMFQMLLQETPDDDEGLEEVRYRWLLYKSKLRDIGTRARTVRKKPGLLQRICRLALLLWLLLLALLLLAFLLPLMDEGNSCSLSNNFARSFSVMLRYDGPPPT</sequence>
<name>A0A3Q2ZU00_KRYMA</name>
<dbReference type="GO" id="GO:0007097">
    <property type="term" value="P:nuclear migration"/>
    <property type="evidence" value="ECO:0007669"/>
    <property type="project" value="TreeGrafter"/>
</dbReference>
<keyword evidence="13" id="KW-1185">Reference proteome</keyword>
<dbReference type="GO" id="GO:0005737">
    <property type="term" value="C:cytoplasm"/>
    <property type="evidence" value="ECO:0007669"/>
    <property type="project" value="TreeGrafter"/>
</dbReference>
<comment type="subcellular location">
    <subcellularLocation>
        <location evidence="7">Nucleus outer membrane</location>
        <topology evidence="7">Single-pass type IV membrane protein</topology>
    </subcellularLocation>
</comment>
<evidence type="ECO:0000256" key="5">
    <source>
        <dbReference type="ARBA" id="ARBA00023136"/>
    </source>
</evidence>
<dbReference type="InterPro" id="IPR012315">
    <property type="entry name" value="KASH"/>
</dbReference>
<dbReference type="PANTHER" id="PTHR47535:SF9">
    <property type="entry name" value="CALPONIN-HOMOLOGY (CH) DOMAIN-CONTAINING PROTEIN"/>
    <property type="match status" value="1"/>
</dbReference>
<evidence type="ECO:0000256" key="6">
    <source>
        <dbReference type="ARBA" id="ARBA00023242"/>
    </source>
</evidence>
<evidence type="ECO:0000256" key="2">
    <source>
        <dbReference type="ARBA" id="ARBA00022692"/>
    </source>
</evidence>
<keyword evidence="2 8" id="KW-0812">Transmembrane</keyword>
<evidence type="ECO:0000256" key="8">
    <source>
        <dbReference type="PROSITE-ProRule" id="PRU00385"/>
    </source>
</evidence>
<keyword evidence="3" id="KW-0677">Repeat</keyword>
<dbReference type="GO" id="GO:0005640">
    <property type="term" value="C:nuclear outer membrane"/>
    <property type="evidence" value="ECO:0007669"/>
    <property type="project" value="UniProtKB-SubCell"/>
</dbReference>
<feature type="transmembrane region" description="Helical" evidence="10">
    <location>
        <begin position="709"/>
        <end position="733"/>
    </location>
</feature>
<dbReference type="AlphaFoldDB" id="A0A3Q2ZU00"/>
<dbReference type="GO" id="GO:0034993">
    <property type="term" value="C:meiotic nuclear membrane microtubule tethering complex"/>
    <property type="evidence" value="ECO:0007669"/>
    <property type="project" value="TreeGrafter"/>
</dbReference>
<keyword evidence="6" id="KW-0539">Nucleus</keyword>
<dbReference type="InterPro" id="IPR002017">
    <property type="entry name" value="Spectrin_repeat"/>
</dbReference>
<evidence type="ECO:0000256" key="9">
    <source>
        <dbReference type="SAM" id="Coils"/>
    </source>
</evidence>
<dbReference type="STRING" id="37003.ENSKMAP00000001754"/>
<dbReference type="GO" id="GO:0051015">
    <property type="term" value="F:actin filament binding"/>
    <property type="evidence" value="ECO:0007669"/>
    <property type="project" value="TreeGrafter"/>
</dbReference>
<comment type="similarity">
    <text evidence="1">Belongs to the nesprin family.</text>
</comment>
<dbReference type="PANTHER" id="PTHR47535">
    <property type="entry name" value="MUSCLE-SPECIFIC PROTEIN 300 KDA, ISOFORM G"/>
    <property type="match status" value="1"/>
</dbReference>
<dbReference type="GO" id="GO:0045111">
    <property type="term" value="C:intermediate filament cytoskeleton"/>
    <property type="evidence" value="ECO:0007669"/>
    <property type="project" value="Ensembl"/>
</dbReference>